<dbReference type="Proteomes" id="UP001144978">
    <property type="component" value="Unassembled WGS sequence"/>
</dbReference>
<comment type="caution">
    <text evidence="1">The sequence shown here is derived from an EMBL/GenBank/DDBJ whole genome shotgun (WGS) entry which is preliminary data.</text>
</comment>
<name>A0ACC1N1E0_9APHY</name>
<organism evidence="1 2">
    <name type="scientific">Trametes sanguinea</name>
    <dbReference type="NCBI Taxonomy" id="158606"/>
    <lineage>
        <taxon>Eukaryota</taxon>
        <taxon>Fungi</taxon>
        <taxon>Dikarya</taxon>
        <taxon>Basidiomycota</taxon>
        <taxon>Agaricomycotina</taxon>
        <taxon>Agaricomycetes</taxon>
        <taxon>Polyporales</taxon>
        <taxon>Polyporaceae</taxon>
        <taxon>Trametes</taxon>
    </lineage>
</organism>
<accession>A0ACC1N1E0</accession>
<proteinExistence type="predicted"/>
<protein>
    <submittedName>
        <fullName evidence="1">Uncharacterized protein</fullName>
    </submittedName>
</protein>
<sequence>MSDRGRDEGEVTGGGAVRMRGVLEDVADELDGEVGEGERGGHGVYARESRVSRKKSVEDVADDEQQRHVEEEKEKTLTCVRYKYSQAWWPIRAVEWQPEGGVARCRFGITSRFDTLRPERKANTNPSRAKSFPSFFASTSAVNEASAAVWKACPILQDLPLRRACRSAGTGTWDNDMDTSQDMLPRTTCPLAWLLIVARRLRSSSTSVLIPPSGAGAAATVEAAEAAQADSPLADGAAVEEAAGAALMEDATGGEPLVTGCVAAATVGPADDTVPAVLYEDVQQKPNRRRSRLLT</sequence>
<keyword evidence="2" id="KW-1185">Reference proteome</keyword>
<evidence type="ECO:0000313" key="1">
    <source>
        <dbReference type="EMBL" id="KAJ2972311.1"/>
    </source>
</evidence>
<gene>
    <name evidence="1" type="ORF">NUW54_g12298</name>
</gene>
<reference evidence="1" key="1">
    <citation type="submission" date="2022-08" db="EMBL/GenBank/DDBJ databases">
        <title>Genome Sequence of Pycnoporus sanguineus.</title>
        <authorList>
            <person name="Buettner E."/>
        </authorList>
    </citation>
    <scope>NUCLEOTIDE SEQUENCE</scope>
    <source>
        <strain evidence="1">CG-C14</strain>
    </source>
</reference>
<evidence type="ECO:0000313" key="2">
    <source>
        <dbReference type="Proteomes" id="UP001144978"/>
    </source>
</evidence>
<dbReference type="EMBL" id="JANSHE010005180">
    <property type="protein sequence ID" value="KAJ2972311.1"/>
    <property type="molecule type" value="Genomic_DNA"/>
</dbReference>